<dbReference type="Proteomes" id="UP000299102">
    <property type="component" value="Unassembled WGS sequence"/>
</dbReference>
<dbReference type="AlphaFoldDB" id="A0A4C1TKM0"/>
<comment type="caution">
    <text evidence="1">The sequence shown here is derived from an EMBL/GenBank/DDBJ whole genome shotgun (WGS) entry which is preliminary data.</text>
</comment>
<protein>
    <submittedName>
        <fullName evidence="1">Uncharacterized protein</fullName>
    </submittedName>
</protein>
<evidence type="ECO:0000313" key="1">
    <source>
        <dbReference type="EMBL" id="GBP14655.1"/>
    </source>
</evidence>
<evidence type="ECO:0000313" key="2">
    <source>
        <dbReference type="Proteomes" id="UP000299102"/>
    </source>
</evidence>
<organism evidence="1 2">
    <name type="scientific">Eumeta variegata</name>
    <name type="common">Bagworm moth</name>
    <name type="synonym">Eumeta japonica</name>
    <dbReference type="NCBI Taxonomy" id="151549"/>
    <lineage>
        <taxon>Eukaryota</taxon>
        <taxon>Metazoa</taxon>
        <taxon>Ecdysozoa</taxon>
        <taxon>Arthropoda</taxon>
        <taxon>Hexapoda</taxon>
        <taxon>Insecta</taxon>
        <taxon>Pterygota</taxon>
        <taxon>Neoptera</taxon>
        <taxon>Endopterygota</taxon>
        <taxon>Lepidoptera</taxon>
        <taxon>Glossata</taxon>
        <taxon>Ditrysia</taxon>
        <taxon>Tineoidea</taxon>
        <taxon>Psychidae</taxon>
        <taxon>Oiketicinae</taxon>
        <taxon>Eumeta</taxon>
    </lineage>
</organism>
<sequence>MALNNLKLFELFRKSITPTCFAEAALEELDSLYGNIERSKSIKNKLCMIHAKIKAKWVICNRTINIFNSKYEDWLNEDTILDILAVDKTSTSTREKEGKKYGGVFNFHKKRKLADSTNDHHNGIVKELGRRLQNLLLMQAHFD</sequence>
<gene>
    <name evidence="1" type="ORF">EVAR_91346_1</name>
</gene>
<reference evidence="1 2" key="1">
    <citation type="journal article" date="2019" name="Commun. Biol.">
        <title>The bagworm genome reveals a unique fibroin gene that provides high tensile strength.</title>
        <authorList>
            <person name="Kono N."/>
            <person name="Nakamura H."/>
            <person name="Ohtoshi R."/>
            <person name="Tomita M."/>
            <person name="Numata K."/>
            <person name="Arakawa K."/>
        </authorList>
    </citation>
    <scope>NUCLEOTIDE SEQUENCE [LARGE SCALE GENOMIC DNA]</scope>
</reference>
<dbReference type="OrthoDB" id="10577928at2759"/>
<name>A0A4C1TKM0_EUMVA</name>
<accession>A0A4C1TKM0</accession>
<proteinExistence type="predicted"/>
<keyword evidence="2" id="KW-1185">Reference proteome</keyword>
<dbReference type="EMBL" id="BGZK01005581">
    <property type="protein sequence ID" value="GBP14655.1"/>
    <property type="molecule type" value="Genomic_DNA"/>
</dbReference>